<protein>
    <recommendedName>
        <fullName evidence="2">Protein ninG</fullName>
    </recommendedName>
</protein>
<reference evidence="3 4" key="1">
    <citation type="journal article" date="2020" name="Viruses">
        <title>Diversity and Host Interactions Among Virulent and Temperate Baltic Sea Flavobacterium Phages.</title>
        <authorList>
            <person name="Nilsson E."/>
            <person name="Bayfield O.W."/>
            <person name="Lundin D."/>
            <person name="Antson A.A."/>
            <person name="Holmfeldt K."/>
        </authorList>
    </citation>
    <scope>NUCLEOTIDE SEQUENCE [LARGE SCALE GENOMIC DNA]</scope>
</reference>
<dbReference type="Pfam" id="PF05766">
    <property type="entry name" value="NinG"/>
    <property type="match status" value="1"/>
</dbReference>
<dbReference type="Proteomes" id="UP000464036">
    <property type="component" value="Segment"/>
</dbReference>
<dbReference type="EMBL" id="MN812207">
    <property type="protein sequence ID" value="QHB38734.1"/>
    <property type="molecule type" value="Genomic_DNA"/>
</dbReference>
<evidence type="ECO:0000313" key="3">
    <source>
        <dbReference type="EMBL" id="QHB38734.1"/>
    </source>
</evidence>
<evidence type="ECO:0000256" key="1">
    <source>
        <dbReference type="ARBA" id="ARBA00008471"/>
    </source>
</evidence>
<evidence type="ECO:0000313" key="4">
    <source>
        <dbReference type="Proteomes" id="UP000464036"/>
    </source>
</evidence>
<sequence length="180" mass="21392">MRKVYQRKCLVCKEKFTPQNNTQIVCSPSCSLEYLKKQRSKEWKEQKKVIKQSLETKSDVLRAVQIVFNTYIRLRDKDKNCVSCDKKLIGKYDAGHFFSVGAYPNLRFNENNVFGQCVHCNRDKHGNQKEYDLRLQKILSNKEYSELLESRNKPLKLTLDEVKELIYIYKEKIKELKTKN</sequence>
<accession>A0A6B9LLE3</accession>
<proteinExistence type="inferred from homology"/>
<dbReference type="InterPro" id="IPR008713">
    <property type="entry name" value="Phage_lambda_NinG"/>
</dbReference>
<organism evidence="3 4">
    <name type="scientific">Flavobacterium phage vB_FspS_hattifnatt9-1</name>
    <dbReference type="NCBI Taxonomy" id="2686246"/>
    <lineage>
        <taxon>Viruses</taxon>
        <taxon>Duplodnaviria</taxon>
        <taxon>Heunggongvirae</taxon>
        <taxon>Uroviricota</taxon>
        <taxon>Caudoviricetes</taxon>
        <taxon>Hattifnattvirus</taxon>
        <taxon>Hattifnattvirus hattifnatt</taxon>
    </lineage>
</organism>
<evidence type="ECO:0000256" key="2">
    <source>
        <dbReference type="ARBA" id="ARBA00021638"/>
    </source>
</evidence>
<name>A0A6B9LLE3_9CAUD</name>
<keyword evidence="4" id="KW-1185">Reference proteome</keyword>
<comment type="similarity">
    <text evidence="1">Belongs to the ninG family.</text>
</comment>
<gene>
    <name evidence="3" type="ORF">hattifnatt91_gp049</name>
</gene>